<keyword evidence="3" id="KW-1185">Reference proteome</keyword>
<gene>
    <name evidence="2" type="ORF">ICT70_03220</name>
</gene>
<dbReference type="EMBL" id="JACWUN010000003">
    <property type="protein sequence ID" value="MBD1399672.1"/>
    <property type="molecule type" value="Genomic_DNA"/>
</dbReference>
<evidence type="ECO:0000259" key="1">
    <source>
        <dbReference type="Pfam" id="PF07238"/>
    </source>
</evidence>
<dbReference type="Proteomes" id="UP000632828">
    <property type="component" value="Unassembled WGS sequence"/>
</dbReference>
<comment type="caution">
    <text evidence="2">The sequence shown here is derived from an EMBL/GenBank/DDBJ whole genome shotgun (WGS) entry which is preliminary data.</text>
</comment>
<evidence type="ECO:0000313" key="3">
    <source>
        <dbReference type="Proteomes" id="UP000632828"/>
    </source>
</evidence>
<accession>A0A8J6QWZ2</accession>
<reference evidence="2" key="1">
    <citation type="submission" date="2020-09" db="EMBL/GenBank/DDBJ databases">
        <title>Pelobacter alkaliphilus sp. nov., a novel anaerobic arsenate-reducing bacterium from terrestrial mud volcano.</title>
        <authorList>
            <person name="Khomyakova M.A."/>
            <person name="Merkel A.Y."/>
            <person name="Slobodkin A.I."/>
        </authorList>
    </citation>
    <scope>NUCLEOTIDE SEQUENCE</scope>
    <source>
        <strain evidence="2">M08fum</strain>
    </source>
</reference>
<dbReference type="Pfam" id="PF07238">
    <property type="entry name" value="PilZ"/>
    <property type="match status" value="1"/>
</dbReference>
<organism evidence="2 3">
    <name type="scientific">Pelovirga terrestris</name>
    <dbReference type="NCBI Taxonomy" id="2771352"/>
    <lineage>
        <taxon>Bacteria</taxon>
        <taxon>Pseudomonadati</taxon>
        <taxon>Thermodesulfobacteriota</taxon>
        <taxon>Desulfuromonadia</taxon>
        <taxon>Geobacterales</taxon>
        <taxon>Geobacteraceae</taxon>
        <taxon>Pelovirga</taxon>
    </lineage>
</organism>
<sequence length="233" mass="26089">MNFKRYFKTDQQLVLQRQNDPSSATGRTELLIVSVVGVEGNQLIVNSPYGSEVVEHYAISPETVVEVTTDVMGMGARVSGRLEKKLSNKQFSIILNYDMSLFQRRVKERLDCDLGIRFSRGARTLPAMRAIWEKNLTVLYGPEAPLIFQGFRSCRVNISAGGIRFAMKPAANQGDLCLILVHLDDNKPPVCSIAEVVWSCMIGEDAATTGMRFINILKEDQDRIDAFIGRNKQ</sequence>
<dbReference type="InterPro" id="IPR009875">
    <property type="entry name" value="PilZ_domain"/>
</dbReference>
<name>A0A8J6QWZ2_9BACT</name>
<dbReference type="AlphaFoldDB" id="A0A8J6QWZ2"/>
<protein>
    <submittedName>
        <fullName evidence="2">PilZ domain-containing protein</fullName>
    </submittedName>
</protein>
<feature type="domain" description="PilZ" evidence="1">
    <location>
        <begin position="156"/>
        <end position="228"/>
    </location>
</feature>
<dbReference type="RefSeq" id="WP_191153950.1">
    <property type="nucleotide sequence ID" value="NZ_JACWUN010000003.1"/>
</dbReference>
<dbReference type="GO" id="GO:0035438">
    <property type="term" value="F:cyclic-di-GMP binding"/>
    <property type="evidence" value="ECO:0007669"/>
    <property type="project" value="InterPro"/>
</dbReference>
<proteinExistence type="predicted"/>
<evidence type="ECO:0000313" key="2">
    <source>
        <dbReference type="EMBL" id="MBD1399672.1"/>
    </source>
</evidence>